<feature type="compositionally biased region" description="Polar residues" evidence="3">
    <location>
        <begin position="297"/>
        <end position="309"/>
    </location>
</feature>
<dbReference type="Proteomes" id="UP001059596">
    <property type="component" value="Unassembled WGS sequence"/>
</dbReference>
<feature type="compositionally biased region" description="Low complexity" evidence="3">
    <location>
        <begin position="317"/>
        <end position="336"/>
    </location>
</feature>
<dbReference type="SUPFAM" id="SSF52058">
    <property type="entry name" value="L domain-like"/>
    <property type="match status" value="2"/>
</dbReference>
<accession>A0A9Q0BQ00</accession>
<name>A0A9Q0BQ00_9MUSC</name>
<sequence length="882" mass="97980">AQLPARATRLLNRSRLQDQQLTGNDSDNSLRSTHSGGASAAVAARKRSTANSRTSLPRQRHLQQQHLGLGGGGAGAGSGATTSSGAAGHRCAGELHSSSDDLMLYDKSFRNAMIQDVLQFKKQLLRLRRILQETETLNPFENDNVQLFAACGLDSKQLNDIDLASLTSSTTEDPLQELSDLRRQVVYLQGQVDDRDRTIRLQRDLIEQLEAEKRQKASTSTCTSTNGGGGDPGKELISMATQTERSSHNQQQKEQEQKSCPALSQTRRHTIISTTLTNYNQQLAAAFPDTPRRSSIGWDTSTTMTTPNGNAYKPNKSSTGSLSSSSSSSSSSTSSLAQNPNVVKMRYPNGCQSVKNGTSAHYQPLYNSNKMTSPTSKLFGPHSGAGMLLTANWLLPLFLWLGCGGFPSLNGADLCQPVGWRNFQCNEVASLQDLVDLGAENWHTLAIRNVQTELEVGSALQRLDLSHNQMELLDRDFFGNLRKLIYANFSHNSLKQCDLPHMPLLNRLELGHNRLLNATFGVCPQLQELILNNNQLAQLDVNAFRGLHGLLDLQLSGNKLNSIGQETFQPLSQLRVLNLSRNALDALRPSVFGAIQNFVLHLQQLDLSGNRIRLLFDNQFRVLARLQMLDVSRNSIASLSAGHFVGLGALRKLYLQYNAILEIKSGTFAALVNLDTLDLSYNNLEFFEEQIFGSSTLTRMRRLNLNGNHMKHLHPLAFSSLPFLEYLKLGHNELKSLDVRMFAPMRRLQKLHLGHNLLEEINLDVLESLSSVQEILVDNNRLTFLSKVNVSFPNLKRVAIEGNPWQCPCFVKLQHWLATRDVVYLRDNTGYYKGERPLCIVTNVDHCIQNLQAVRRLGILGDFQGEQVEADAFEDDESAAQD</sequence>
<dbReference type="Pfam" id="PF13855">
    <property type="entry name" value="LRR_8"/>
    <property type="match status" value="4"/>
</dbReference>
<dbReference type="EMBL" id="JAMKOV010000004">
    <property type="protein sequence ID" value="KAI8040342.1"/>
    <property type="molecule type" value="Genomic_DNA"/>
</dbReference>
<evidence type="ECO:0000256" key="3">
    <source>
        <dbReference type="SAM" id="MobiDB-lite"/>
    </source>
</evidence>
<evidence type="ECO:0000256" key="1">
    <source>
        <dbReference type="ARBA" id="ARBA00022614"/>
    </source>
</evidence>
<keyword evidence="2" id="KW-0677">Repeat</keyword>
<feature type="region of interest" description="Disordered" evidence="3">
    <location>
        <begin position="286"/>
        <end position="339"/>
    </location>
</feature>
<keyword evidence="1" id="KW-0433">Leucine-rich repeat</keyword>
<feature type="compositionally biased region" description="Gly residues" evidence="3">
    <location>
        <begin position="68"/>
        <end position="78"/>
    </location>
</feature>
<dbReference type="InterPro" id="IPR001611">
    <property type="entry name" value="Leu-rich_rpt"/>
</dbReference>
<dbReference type="PANTHER" id="PTHR24366:SF96">
    <property type="entry name" value="LEUCINE RICH REPEAT CONTAINING 53"/>
    <property type="match status" value="1"/>
</dbReference>
<feature type="region of interest" description="Disordered" evidence="3">
    <location>
        <begin position="212"/>
        <end position="266"/>
    </location>
</feature>
<evidence type="ECO:0000256" key="2">
    <source>
        <dbReference type="ARBA" id="ARBA00022737"/>
    </source>
</evidence>
<evidence type="ECO:0008006" key="6">
    <source>
        <dbReference type="Google" id="ProtNLM"/>
    </source>
</evidence>
<gene>
    <name evidence="4" type="ORF">M5D96_006282</name>
</gene>
<dbReference type="PANTHER" id="PTHR24366">
    <property type="entry name" value="IG(IMMUNOGLOBULIN) AND LRR(LEUCINE RICH REPEAT) DOMAINS"/>
    <property type="match status" value="1"/>
</dbReference>
<feature type="compositionally biased region" description="Polar residues" evidence="3">
    <location>
        <begin position="17"/>
        <end position="36"/>
    </location>
</feature>
<reference evidence="4" key="1">
    <citation type="journal article" date="2023" name="Genome Biol. Evol.">
        <title>Long-read-based Genome Assembly of Drosophila gunungcola Reveals Fewer Chemosensory Genes in Flower-breeding Species.</title>
        <authorList>
            <person name="Negi A."/>
            <person name="Liao B.Y."/>
            <person name="Yeh S.D."/>
        </authorList>
    </citation>
    <scope>NUCLEOTIDE SEQUENCE</scope>
    <source>
        <strain evidence="4">Sukarami</strain>
    </source>
</reference>
<dbReference type="AlphaFoldDB" id="A0A9Q0BQ00"/>
<dbReference type="InterPro" id="IPR003591">
    <property type="entry name" value="Leu-rich_rpt_typical-subtyp"/>
</dbReference>
<evidence type="ECO:0000313" key="4">
    <source>
        <dbReference type="EMBL" id="KAI8040342.1"/>
    </source>
</evidence>
<feature type="compositionally biased region" description="Low complexity" evidence="3">
    <location>
        <begin position="79"/>
        <end position="89"/>
    </location>
</feature>
<dbReference type="SMART" id="SM00369">
    <property type="entry name" value="LRR_TYP"/>
    <property type="match status" value="12"/>
</dbReference>
<dbReference type="PRINTS" id="PR00019">
    <property type="entry name" value="LEURICHRPT"/>
</dbReference>
<keyword evidence="5" id="KW-1185">Reference proteome</keyword>
<organism evidence="4 5">
    <name type="scientific">Drosophila gunungcola</name>
    <name type="common">fruit fly</name>
    <dbReference type="NCBI Taxonomy" id="103775"/>
    <lineage>
        <taxon>Eukaryota</taxon>
        <taxon>Metazoa</taxon>
        <taxon>Ecdysozoa</taxon>
        <taxon>Arthropoda</taxon>
        <taxon>Hexapoda</taxon>
        <taxon>Insecta</taxon>
        <taxon>Pterygota</taxon>
        <taxon>Neoptera</taxon>
        <taxon>Endopterygota</taxon>
        <taxon>Diptera</taxon>
        <taxon>Brachycera</taxon>
        <taxon>Muscomorpha</taxon>
        <taxon>Ephydroidea</taxon>
        <taxon>Drosophilidae</taxon>
        <taxon>Drosophila</taxon>
        <taxon>Sophophora</taxon>
    </lineage>
</organism>
<comment type="caution">
    <text evidence="4">The sequence shown here is derived from an EMBL/GenBank/DDBJ whole genome shotgun (WGS) entry which is preliminary data.</text>
</comment>
<evidence type="ECO:0000313" key="5">
    <source>
        <dbReference type="Proteomes" id="UP001059596"/>
    </source>
</evidence>
<feature type="region of interest" description="Disordered" evidence="3">
    <location>
        <begin position="1"/>
        <end position="92"/>
    </location>
</feature>
<dbReference type="Gene3D" id="3.80.10.10">
    <property type="entry name" value="Ribonuclease Inhibitor"/>
    <property type="match status" value="3"/>
</dbReference>
<feature type="compositionally biased region" description="Basic and acidic residues" evidence="3">
    <location>
        <begin position="245"/>
        <end position="257"/>
    </location>
</feature>
<proteinExistence type="predicted"/>
<feature type="non-terminal residue" evidence="4">
    <location>
        <position position="1"/>
    </location>
</feature>
<dbReference type="InterPro" id="IPR032675">
    <property type="entry name" value="LRR_dom_sf"/>
</dbReference>
<protein>
    <recommendedName>
        <fullName evidence="6">Insulin-like growth factor-binding protein complex acid labile subunit</fullName>
    </recommendedName>
</protein>